<accession>A0A9Q9ENV1</accession>
<keyword evidence="2" id="KW-1185">Reference proteome</keyword>
<name>A0A9Q9ENV1_9PEZI</name>
<sequence length="203" mass="22644">MTLSLPWYKGHGSTGTFEAVNSNALGLPETESLHRAVSSSVCMPWASDSLFMQEPPELRLADLRTLPVGHFLVAWTSTARFAIVEDGCDSFPQRGTYGLVQPGQMYKQFPAQHDRRGRAGRLIIHNKDLLLQSTDGTHEFIVINEASESETCDSQLDQNRASFYNIMMIARDIHGTASRIGLREAYKSAFVAAEPQWARVTLR</sequence>
<evidence type="ECO:0000313" key="1">
    <source>
        <dbReference type="EMBL" id="USW55848.1"/>
    </source>
</evidence>
<dbReference type="EMBL" id="CP099425">
    <property type="protein sequence ID" value="USW55848.1"/>
    <property type="molecule type" value="Genomic_DNA"/>
</dbReference>
<organism evidence="1 2">
    <name type="scientific">Septoria linicola</name>
    <dbReference type="NCBI Taxonomy" id="215465"/>
    <lineage>
        <taxon>Eukaryota</taxon>
        <taxon>Fungi</taxon>
        <taxon>Dikarya</taxon>
        <taxon>Ascomycota</taxon>
        <taxon>Pezizomycotina</taxon>
        <taxon>Dothideomycetes</taxon>
        <taxon>Dothideomycetidae</taxon>
        <taxon>Mycosphaerellales</taxon>
        <taxon>Mycosphaerellaceae</taxon>
        <taxon>Septoria</taxon>
    </lineage>
</organism>
<dbReference type="AlphaFoldDB" id="A0A9Q9ENV1"/>
<reference evidence="1" key="1">
    <citation type="submission" date="2022-06" db="EMBL/GenBank/DDBJ databases">
        <title>Complete genome sequences of two strains of the flax pathogen Septoria linicola.</title>
        <authorList>
            <person name="Lapalu N."/>
            <person name="Simon A."/>
            <person name="Demenou B."/>
            <person name="Paumier D."/>
            <person name="Guillot M.-P."/>
            <person name="Gout L."/>
            <person name="Valade R."/>
        </authorList>
    </citation>
    <scope>NUCLEOTIDE SEQUENCE</scope>
    <source>
        <strain evidence="1">SE15195</strain>
    </source>
</reference>
<evidence type="ECO:0000313" key="2">
    <source>
        <dbReference type="Proteomes" id="UP001056384"/>
    </source>
</evidence>
<dbReference type="Proteomes" id="UP001056384">
    <property type="component" value="Chromosome 8"/>
</dbReference>
<protein>
    <submittedName>
        <fullName evidence="1">Uncharacterized protein</fullName>
    </submittedName>
</protein>
<proteinExistence type="predicted"/>
<gene>
    <name evidence="1" type="ORF">Slin15195_G091670</name>
</gene>